<feature type="transmembrane region" description="Helical" evidence="1">
    <location>
        <begin position="41"/>
        <end position="59"/>
    </location>
</feature>
<keyword evidence="1" id="KW-0472">Membrane</keyword>
<proteinExistence type="predicted"/>
<accession>A0A382D8H7</accession>
<feature type="transmembrane region" description="Helical" evidence="1">
    <location>
        <begin position="126"/>
        <end position="147"/>
    </location>
</feature>
<dbReference type="Pfam" id="PF16980">
    <property type="entry name" value="CitMHS_2"/>
    <property type="match status" value="1"/>
</dbReference>
<sequence>MRFRIFQLFMLLSPAVIMASGGGFGSEFHLDGSIDNLNIFWVIPFVGILLSIAVFPLAVPSFWHRHFGKVSFFWAAVLIIPLLFKTSLSVVIYELLHVGLLEYAPFIILLLALFTISGGVRLTGNLVGTPIVNTLLIFIGTILASWMGTT</sequence>
<feature type="transmembrane region" description="Helical" evidence="1">
    <location>
        <begin position="90"/>
        <end position="114"/>
    </location>
</feature>
<organism evidence="2">
    <name type="scientific">marine metagenome</name>
    <dbReference type="NCBI Taxonomy" id="408172"/>
    <lineage>
        <taxon>unclassified sequences</taxon>
        <taxon>metagenomes</taxon>
        <taxon>ecological metagenomes</taxon>
    </lineage>
</organism>
<gene>
    <name evidence="2" type="ORF">METZ01_LOCUS186791</name>
</gene>
<name>A0A382D8H7_9ZZZZ</name>
<dbReference type="AlphaFoldDB" id="A0A382D8H7"/>
<dbReference type="EMBL" id="UINC01037840">
    <property type="protein sequence ID" value="SVB33937.1"/>
    <property type="molecule type" value="Genomic_DNA"/>
</dbReference>
<keyword evidence="1" id="KW-0812">Transmembrane</keyword>
<reference evidence="2" key="1">
    <citation type="submission" date="2018-05" db="EMBL/GenBank/DDBJ databases">
        <authorList>
            <person name="Lanie J.A."/>
            <person name="Ng W.-L."/>
            <person name="Kazmierczak K.M."/>
            <person name="Andrzejewski T.M."/>
            <person name="Davidsen T.M."/>
            <person name="Wayne K.J."/>
            <person name="Tettelin H."/>
            <person name="Glass J.I."/>
            <person name="Rusch D."/>
            <person name="Podicherti R."/>
            <person name="Tsui H.-C.T."/>
            <person name="Winkler M.E."/>
        </authorList>
    </citation>
    <scope>NUCLEOTIDE SEQUENCE</scope>
</reference>
<protein>
    <recommendedName>
        <fullName evidence="3">Sodium:proton antiporter</fullName>
    </recommendedName>
</protein>
<feature type="non-terminal residue" evidence="2">
    <location>
        <position position="150"/>
    </location>
</feature>
<dbReference type="InterPro" id="IPR031566">
    <property type="entry name" value="CitMHS_2"/>
</dbReference>
<evidence type="ECO:0000313" key="2">
    <source>
        <dbReference type="EMBL" id="SVB33937.1"/>
    </source>
</evidence>
<feature type="transmembrane region" description="Helical" evidence="1">
    <location>
        <begin position="66"/>
        <end position="84"/>
    </location>
</feature>
<keyword evidence="1" id="KW-1133">Transmembrane helix</keyword>
<evidence type="ECO:0000256" key="1">
    <source>
        <dbReference type="SAM" id="Phobius"/>
    </source>
</evidence>
<evidence type="ECO:0008006" key="3">
    <source>
        <dbReference type="Google" id="ProtNLM"/>
    </source>
</evidence>